<name>A0A9D1SG20_9FIRM</name>
<dbReference type="EMBL" id="DVNB01000114">
    <property type="protein sequence ID" value="HIU58357.1"/>
    <property type="molecule type" value="Genomic_DNA"/>
</dbReference>
<evidence type="ECO:0000256" key="1">
    <source>
        <dbReference type="SAM" id="MobiDB-lite"/>
    </source>
</evidence>
<dbReference type="AlphaFoldDB" id="A0A9D1SG20"/>
<evidence type="ECO:0000313" key="2">
    <source>
        <dbReference type="EMBL" id="HIU58357.1"/>
    </source>
</evidence>
<feature type="compositionally biased region" description="Basic and acidic residues" evidence="1">
    <location>
        <begin position="27"/>
        <end position="40"/>
    </location>
</feature>
<evidence type="ECO:0000313" key="3">
    <source>
        <dbReference type="Proteomes" id="UP000824109"/>
    </source>
</evidence>
<sequence length="57" mass="6304">MKKKFEMPIVDIRCFEFENVVTASGDPDPRTANEKGRSDLSSKGIGSESIFDLTIVP</sequence>
<feature type="region of interest" description="Disordered" evidence="1">
    <location>
        <begin position="23"/>
        <end position="45"/>
    </location>
</feature>
<accession>A0A9D1SG20</accession>
<reference evidence="2" key="2">
    <citation type="journal article" date="2021" name="PeerJ">
        <title>Extensive microbial diversity within the chicken gut microbiome revealed by metagenomics and culture.</title>
        <authorList>
            <person name="Gilroy R."/>
            <person name="Ravi A."/>
            <person name="Getino M."/>
            <person name="Pursley I."/>
            <person name="Horton D.L."/>
            <person name="Alikhan N.F."/>
            <person name="Baker D."/>
            <person name="Gharbi K."/>
            <person name="Hall N."/>
            <person name="Watson M."/>
            <person name="Adriaenssens E.M."/>
            <person name="Foster-Nyarko E."/>
            <person name="Jarju S."/>
            <person name="Secka A."/>
            <person name="Antonio M."/>
            <person name="Oren A."/>
            <person name="Chaudhuri R.R."/>
            <person name="La Ragione R."/>
            <person name="Hildebrand F."/>
            <person name="Pallen M.J."/>
        </authorList>
    </citation>
    <scope>NUCLEOTIDE SEQUENCE</scope>
    <source>
        <strain evidence="2">USAMLcec3-3695</strain>
    </source>
</reference>
<reference evidence="2" key="1">
    <citation type="submission" date="2020-10" db="EMBL/GenBank/DDBJ databases">
        <authorList>
            <person name="Gilroy R."/>
        </authorList>
    </citation>
    <scope>NUCLEOTIDE SEQUENCE</scope>
    <source>
        <strain evidence="2">USAMLcec3-3695</strain>
    </source>
</reference>
<proteinExistence type="predicted"/>
<gene>
    <name evidence="2" type="ORF">IAA61_11185</name>
</gene>
<dbReference type="Proteomes" id="UP000824109">
    <property type="component" value="Unassembled WGS sequence"/>
</dbReference>
<comment type="caution">
    <text evidence="2">The sequence shown here is derived from an EMBL/GenBank/DDBJ whole genome shotgun (WGS) entry which is preliminary data.</text>
</comment>
<organism evidence="2 3">
    <name type="scientific">Candidatus Ornithomonoglobus merdipullorum</name>
    <dbReference type="NCBI Taxonomy" id="2840895"/>
    <lineage>
        <taxon>Bacteria</taxon>
        <taxon>Bacillati</taxon>
        <taxon>Bacillota</taxon>
        <taxon>Clostridia</taxon>
        <taxon>Candidatus Ornithomonoglobus</taxon>
    </lineage>
</organism>
<protein>
    <submittedName>
        <fullName evidence="2">Uncharacterized protein</fullName>
    </submittedName>
</protein>